<dbReference type="NCBIfam" id="TIGR02937">
    <property type="entry name" value="sigma70-ECF"/>
    <property type="match status" value="1"/>
</dbReference>
<dbReference type="InterPro" id="IPR013325">
    <property type="entry name" value="RNA_pol_sigma_r2"/>
</dbReference>
<dbReference type="InterPro" id="IPR039425">
    <property type="entry name" value="RNA_pol_sigma-70-like"/>
</dbReference>
<reference evidence="5" key="1">
    <citation type="submission" date="2023-06" db="EMBL/GenBank/DDBJ databases">
        <title>Genomic of Agaribacillus aureum.</title>
        <authorList>
            <person name="Wang G."/>
        </authorList>
    </citation>
    <scope>NUCLEOTIDE SEQUENCE</scope>
    <source>
        <strain evidence="5">BMA12</strain>
    </source>
</reference>
<accession>A0ABT8L4P3</accession>
<comment type="caution">
    <text evidence="5">The sequence shown here is derived from an EMBL/GenBank/DDBJ whole genome shotgun (WGS) entry which is preliminary data.</text>
</comment>
<gene>
    <name evidence="5" type="ORF">QQ020_09170</name>
</gene>
<name>A0ABT8L4P3_9BACT</name>
<evidence type="ECO:0000256" key="3">
    <source>
        <dbReference type="ARBA" id="ARBA00023163"/>
    </source>
</evidence>
<keyword evidence="6" id="KW-1185">Reference proteome</keyword>
<evidence type="ECO:0000259" key="4">
    <source>
        <dbReference type="Pfam" id="PF04542"/>
    </source>
</evidence>
<dbReference type="SUPFAM" id="SSF88946">
    <property type="entry name" value="Sigma2 domain of RNA polymerase sigma factors"/>
    <property type="match status" value="1"/>
</dbReference>
<dbReference type="Pfam" id="PF04542">
    <property type="entry name" value="Sigma70_r2"/>
    <property type="match status" value="1"/>
</dbReference>
<feature type="domain" description="RNA polymerase sigma-70 region 2" evidence="4">
    <location>
        <begin position="16"/>
        <end position="77"/>
    </location>
</feature>
<dbReference type="Proteomes" id="UP001172083">
    <property type="component" value="Unassembled WGS sequence"/>
</dbReference>
<keyword evidence="1" id="KW-0805">Transcription regulation</keyword>
<dbReference type="InterPro" id="IPR014284">
    <property type="entry name" value="RNA_pol_sigma-70_dom"/>
</dbReference>
<evidence type="ECO:0000313" key="5">
    <source>
        <dbReference type="EMBL" id="MDN5212221.1"/>
    </source>
</evidence>
<dbReference type="RefSeq" id="WP_346757543.1">
    <property type="nucleotide sequence ID" value="NZ_JAUJEB010000001.1"/>
</dbReference>
<dbReference type="Gene3D" id="1.10.1740.10">
    <property type="match status" value="1"/>
</dbReference>
<evidence type="ECO:0000313" key="6">
    <source>
        <dbReference type="Proteomes" id="UP001172083"/>
    </source>
</evidence>
<dbReference type="EMBL" id="JAUJEB010000001">
    <property type="protein sequence ID" value="MDN5212221.1"/>
    <property type="molecule type" value="Genomic_DNA"/>
</dbReference>
<keyword evidence="2" id="KW-0731">Sigma factor</keyword>
<keyword evidence="3" id="KW-0804">Transcription</keyword>
<dbReference type="InterPro" id="IPR007627">
    <property type="entry name" value="RNA_pol_sigma70_r2"/>
</dbReference>
<proteinExistence type="predicted"/>
<organism evidence="5 6">
    <name type="scientific">Agaribacillus aureus</name>
    <dbReference type="NCBI Taxonomy" id="3051825"/>
    <lineage>
        <taxon>Bacteria</taxon>
        <taxon>Pseudomonadati</taxon>
        <taxon>Bacteroidota</taxon>
        <taxon>Cytophagia</taxon>
        <taxon>Cytophagales</taxon>
        <taxon>Splendidivirgaceae</taxon>
        <taxon>Agaribacillus</taxon>
    </lineage>
</organism>
<sequence length="272" mass="31514">MTNLDQYQTEFIGFQEELKSYIYRVVVNKQDAEDITQETYIRSFKNLHSFKANASFKTWVFSIATNLAKDNLRARERWGEDWMELVKDAHVESKALYGKKMEINRTSEHGKFVMKEHITYCLNCVSKTLLLINQICLLLKEVYEFKISEIMLITGLTEGKVKHAIADSRKDMIRIFDNRCSLINKKGICHQCTGLNKIYNPKQDAQEEANKIKMIRESRQANHQQLLSLRLQLAKSINPLNAEGRDLHNYLLENSPGWAKAYSKSVKAKASS</sequence>
<dbReference type="PANTHER" id="PTHR43133:SF51">
    <property type="entry name" value="RNA POLYMERASE SIGMA FACTOR"/>
    <property type="match status" value="1"/>
</dbReference>
<protein>
    <submittedName>
        <fullName evidence="5">Sigma-70 family RNA polymerase sigma factor</fullName>
    </submittedName>
</protein>
<evidence type="ECO:0000256" key="2">
    <source>
        <dbReference type="ARBA" id="ARBA00023082"/>
    </source>
</evidence>
<dbReference type="PANTHER" id="PTHR43133">
    <property type="entry name" value="RNA POLYMERASE ECF-TYPE SIGMA FACTO"/>
    <property type="match status" value="1"/>
</dbReference>
<evidence type="ECO:0000256" key="1">
    <source>
        <dbReference type="ARBA" id="ARBA00023015"/>
    </source>
</evidence>